<gene>
    <name evidence="2" type="ORF">ACFSW8_00560</name>
</gene>
<keyword evidence="1" id="KW-1133">Transmembrane helix</keyword>
<accession>A0ABW4Z607</accession>
<comment type="caution">
    <text evidence="2">The sequence shown here is derived from an EMBL/GenBank/DDBJ whole genome shotgun (WGS) entry which is preliminary data.</text>
</comment>
<dbReference type="Proteomes" id="UP001597389">
    <property type="component" value="Unassembled WGS sequence"/>
</dbReference>
<protein>
    <submittedName>
        <fullName evidence="2">DUF3147 family protein</fullName>
    </submittedName>
</protein>
<dbReference type="RefSeq" id="WP_377177182.1">
    <property type="nucleotide sequence ID" value="NZ_JBHUJB010000005.1"/>
</dbReference>
<reference evidence="3" key="1">
    <citation type="journal article" date="2019" name="Int. J. Syst. Evol. Microbiol.">
        <title>The Global Catalogue of Microorganisms (GCM) 10K type strain sequencing project: providing services to taxonomists for standard genome sequencing and annotation.</title>
        <authorList>
            <consortium name="The Broad Institute Genomics Platform"/>
            <consortium name="The Broad Institute Genome Sequencing Center for Infectious Disease"/>
            <person name="Wu L."/>
            <person name="Ma J."/>
        </authorList>
    </citation>
    <scope>NUCLEOTIDE SEQUENCE [LARGE SCALE GENOMIC DNA]</scope>
    <source>
        <strain evidence="3">CCUG 57942</strain>
    </source>
</reference>
<organism evidence="2 3">
    <name type="scientific">Rubritalea tangerina</name>
    <dbReference type="NCBI Taxonomy" id="430798"/>
    <lineage>
        <taxon>Bacteria</taxon>
        <taxon>Pseudomonadati</taxon>
        <taxon>Verrucomicrobiota</taxon>
        <taxon>Verrucomicrobiia</taxon>
        <taxon>Verrucomicrobiales</taxon>
        <taxon>Rubritaleaceae</taxon>
        <taxon>Rubritalea</taxon>
    </lineage>
</organism>
<keyword evidence="3" id="KW-1185">Reference proteome</keyword>
<dbReference type="EMBL" id="JBHUJB010000005">
    <property type="protein sequence ID" value="MFD2157384.1"/>
    <property type="molecule type" value="Genomic_DNA"/>
</dbReference>
<evidence type="ECO:0000313" key="3">
    <source>
        <dbReference type="Proteomes" id="UP001597389"/>
    </source>
</evidence>
<proteinExistence type="predicted"/>
<feature type="transmembrane region" description="Helical" evidence="1">
    <location>
        <begin position="61"/>
        <end position="83"/>
    </location>
</feature>
<keyword evidence="1" id="KW-0472">Membrane</keyword>
<sequence>MPIVLKYLITAAVVVLVSEFAKRSDKLGALIAALPVVTSLAMIWMFVELKGQEQVDKIGNHAWYTFWYVLPTLPMFLVIPWMLKKGVHFGWVMGAYCAGTMVLFLLLHIVLKKFDTPLM</sequence>
<keyword evidence="1" id="KW-0812">Transmembrane</keyword>
<name>A0ABW4Z607_9BACT</name>
<feature type="transmembrane region" description="Helical" evidence="1">
    <location>
        <begin position="89"/>
        <end position="111"/>
    </location>
</feature>
<feature type="transmembrane region" description="Helical" evidence="1">
    <location>
        <begin position="31"/>
        <end position="49"/>
    </location>
</feature>
<evidence type="ECO:0000313" key="2">
    <source>
        <dbReference type="EMBL" id="MFD2157384.1"/>
    </source>
</evidence>
<evidence type="ECO:0000256" key="1">
    <source>
        <dbReference type="SAM" id="Phobius"/>
    </source>
</evidence>